<dbReference type="HOGENOM" id="CLU_002173_2_4_1"/>
<dbReference type="SMART" id="SM00119">
    <property type="entry name" value="HECTc"/>
    <property type="match status" value="1"/>
</dbReference>
<dbReference type="EMBL" id="KL584976">
    <property type="protein sequence ID" value="KEQ87396.1"/>
    <property type="molecule type" value="Genomic_DNA"/>
</dbReference>
<feature type="domain" description="HECT" evidence="7">
    <location>
        <begin position="755"/>
        <end position="1129"/>
    </location>
</feature>
<dbReference type="PANTHER" id="PTHR45700:SF2">
    <property type="entry name" value="UBIQUITIN-PROTEIN LIGASE E3C"/>
    <property type="match status" value="1"/>
</dbReference>
<dbReference type="GO" id="GO:0006511">
    <property type="term" value="P:ubiquitin-dependent protein catabolic process"/>
    <property type="evidence" value="ECO:0007669"/>
    <property type="project" value="TreeGrafter"/>
</dbReference>
<keyword evidence="9" id="KW-1185">Reference proteome</keyword>
<dbReference type="EC" id="2.3.2.26" evidence="2"/>
<dbReference type="AlphaFoldDB" id="A0A074YKF8"/>
<feature type="compositionally biased region" description="Basic and acidic residues" evidence="6">
    <location>
        <begin position="43"/>
        <end position="54"/>
    </location>
</feature>
<evidence type="ECO:0000259" key="7">
    <source>
        <dbReference type="PROSITE" id="PS50237"/>
    </source>
</evidence>
<dbReference type="GO" id="GO:0061630">
    <property type="term" value="F:ubiquitin protein ligase activity"/>
    <property type="evidence" value="ECO:0007669"/>
    <property type="project" value="UniProtKB-EC"/>
</dbReference>
<evidence type="ECO:0000256" key="6">
    <source>
        <dbReference type="SAM" id="MobiDB-lite"/>
    </source>
</evidence>
<evidence type="ECO:0000256" key="2">
    <source>
        <dbReference type="ARBA" id="ARBA00012485"/>
    </source>
</evidence>
<dbReference type="SUPFAM" id="SSF56204">
    <property type="entry name" value="Hect, E3 ligase catalytic domain"/>
    <property type="match status" value="1"/>
</dbReference>
<comment type="catalytic activity">
    <reaction evidence="1">
        <text>S-ubiquitinyl-[E2 ubiquitin-conjugating enzyme]-L-cysteine + [acceptor protein]-L-lysine = [E2 ubiquitin-conjugating enzyme]-L-cysteine + N(6)-ubiquitinyl-[acceptor protein]-L-lysine.</text>
        <dbReference type="EC" id="2.3.2.26"/>
    </reaction>
</comment>
<dbReference type="Gene3D" id="3.90.1750.10">
    <property type="entry name" value="Hect, E3 ligase catalytic domains"/>
    <property type="match status" value="1"/>
</dbReference>
<dbReference type="InterPro" id="IPR000569">
    <property type="entry name" value="HECT_dom"/>
</dbReference>
<accession>A0A074YKF8</accession>
<dbReference type="RefSeq" id="XP_029763583.1">
    <property type="nucleotide sequence ID" value="XM_029900181.1"/>
</dbReference>
<evidence type="ECO:0000256" key="5">
    <source>
        <dbReference type="PROSITE-ProRule" id="PRU00104"/>
    </source>
</evidence>
<evidence type="ECO:0000256" key="1">
    <source>
        <dbReference type="ARBA" id="ARBA00000885"/>
    </source>
</evidence>
<dbReference type="InterPro" id="IPR044611">
    <property type="entry name" value="E3A/B/C-like"/>
</dbReference>
<dbReference type="STRING" id="1043002.A0A074YKF8"/>
<dbReference type="Gene3D" id="3.30.2410.10">
    <property type="entry name" value="Hect, E3 ligase catalytic domain"/>
    <property type="match status" value="1"/>
</dbReference>
<feature type="active site" description="Glycyl thioester intermediate" evidence="5">
    <location>
        <position position="1097"/>
    </location>
</feature>
<reference evidence="8 9" key="1">
    <citation type="journal article" date="2014" name="BMC Genomics">
        <title>Genome sequencing of four Aureobasidium pullulans varieties: biotechnological potential, stress tolerance, and description of new species.</title>
        <authorList>
            <person name="Gostin Ar C."/>
            <person name="Ohm R.A."/>
            <person name="Kogej T."/>
            <person name="Sonjak S."/>
            <person name="Turk M."/>
            <person name="Zajc J."/>
            <person name="Zalar P."/>
            <person name="Grube M."/>
            <person name="Sun H."/>
            <person name="Han J."/>
            <person name="Sharma A."/>
            <person name="Chiniquy J."/>
            <person name="Ngan C.Y."/>
            <person name="Lipzen A."/>
            <person name="Barry K."/>
            <person name="Grigoriev I.V."/>
            <person name="Gunde-Cimerman N."/>
        </authorList>
    </citation>
    <scope>NUCLEOTIDE SEQUENCE [LARGE SCALE GENOMIC DNA]</scope>
    <source>
        <strain evidence="8 9">EXF-150</strain>
    </source>
</reference>
<keyword evidence="3" id="KW-0808">Transferase</keyword>
<feature type="region of interest" description="Disordered" evidence="6">
    <location>
        <begin position="1"/>
        <end position="56"/>
    </location>
</feature>
<evidence type="ECO:0000313" key="8">
    <source>
        <dbReference type="EMBL" id="KEQ87396.1"/>
    </source>
</evidence>
<dbReference type="InterPro" id="IPR035983">
    <property type="entry name" value="Hect_E3_ubiquitin_ligase"/>
</dbReference>
<dbReference type="FunFam" id="3.30.2410.10:FF:000011">
    <property type="entry name" value="Putative Ubiquitin-protein ligase E3C"/>
    <property type="match status" value="1"/>
</dbReference>
<evidence type="ECO:0000313" key="9">
    <source>
        <dbReference type="Proteomes" id="UP000030706"/>
    </source>
</evidence>
<dbReference type="PROSITE" id="PS50237">
    <property type="entry name" value="HECT"/>
    <property type="match status" value="1"/>
</dbReference>
<proteinExistence type="predicted"/>
<organism evidence="8 9">
    <name type="scientific">Aureobasidium pullulans EXF-150</name>
    <dbReference type="NCBI Taxonomy" id="1043002"/>
    <lineage>
        <taxon>Eukaryota</taxon>
        <taxon>Fungi</taxon>
        <taxon>Dikarya</taxon>
        <taxon>Ascomycota</taxon>
        <taxon>Pezizomycotina</taxon>
        <taxon>Dothideomycetes</taxon>
        <taxon>Dothideomycetidae</taxon>
        <taxon>Dothideales</taxon>
        <taxon>Saccotheciaceae</taxon>
        <taxon>Aureobasidium</taxon>
    </lineage>
</organism>
<dbReference type="CDD" id="cd00078">
    <property type="entry name" value="HECTc"/>
    <property type="match status" value="1"/>
</dbReference>
<dbReference type="Gene3D" id="3.30.2160.10">
    <property type="entry name" value="Hect, E3 ligase catalytic domain"/>
    <property type="match status" value="1"/>
</dbReference>
<dbReference type="Pfam" id="PF00632">
    <property type="entry name" value="HECT"/>
    <property type="match status" value="1"/>
</dbReference>
<dbReference type="Proteomes" id="UP000030706">
    <property type="component" value="Unassembled WGS sequence"/>
</dbReference>
<evidence type="ECO:0000256" key="4">
    <source>
        <dbReference type="ARBA" id="ARBA00022786"/>
    </source>
</evidence>
<name>A0A074YKF8_AURPU</name>
<feature type="compositionally biased region" description="Low complexity" evidence="6">
    <location>
        <begin position="21"/>
        <end position="31"/>
    </location>
</feature>
<dbReference type="GeneID" id="40742487"/>
<dbReference type="OrthoDB" id="8068875at2759"/>
<sequence length="1129" mass="127382">MYQSFTGASRRPRQVNLSGKNANPFAAANNALGGPQSAVQNAHLDRQQRQKQRQELNAAKTVQRVWRGHNSRTKTRDGWRQQWDAIDPTAVDPIQRLNGLLLFFSPSNKTDVQRLITFVSDHSLDTTATHHHLRLEKACLAALKLPNPHRTDDLLSVLTYLATAIPQETSLISVDYYTTLSKLDQRSHTSIGQAVAAPLSSHLLAAYEGFVAAYLTTPLQLTTLDHFTPTLDFPQLIHAASNVSTAATLDTRHRLWLLGQFIYLTQERVRASDYVPVVARLLSSLAEIIAPEAPALDMTNNDYDRLVLAKNPTRVHLNKFLRDQLSRLVDKDAIRSLVPRPTATSETSMLDETSDSQSLASYALILLRIFPLRADDIRMWLYLGPLGQSKKEDTIPAIAYFWKGMRSTSIFANIYRDPRAAVELLKAPKASVSAWKPPGYEAEHSKKNSDWRVILIFLELFTFVLKIMDDEEFLGANAGSSLRDSNNALPIEDLKDLTIFLKNLGFAMYFNSQEISESFEPGLDTLSTANLSRHFGGPSTAVESKPDAQPQTISVAGTVGMSLEYVKGLVTGLLRSVYERDSRRNFLPKEHWLMVSRLDMTNFIQAVVGEDERRQQLQQQAIEDGDDPGGHDSEPDDSEFISMTRSQRTYQRNNRQASTARYLQSVAPRLEILQNMPFMIPFETRVQIFREFVRLDMMKRRDGFVDPDLWRHRIAFGTFGQGRGQTDIGRHHANVRRKHEFEDAYKQFFSLGDGLKEPIQITFLDEFGLQEAGIDGGGVTKEFLTSITTEAFNPEKGLFMENSQHSLYPDPTSVEALKEMLRLEGYPDDTQEHRESRQDLLQRYEFLGRVVGKCLYEGILIDINFASFFLTKWALFGGRNSASRESSYRASINDLRDLDEELYQGLLSLKYYSGDVAEWGTYFAINDTIPLPNGHTKTIEHELVPNGANKLVNRENRLLYISAVARYRLSLQSKPQTDAFLGGLSSIIQPSWLNMFNQKELQTLIGGAASSIDISDLRANTEYNGVYVIGDDGAEHPSVQLFWQVMQDLPDADRRKVLKFVTSTPRAPLLGFGSLNPRFTIRDSGEDEHRFPTASTCVNLLKLPRFRSQQALRDKLLYAVNSGAGFDLS</sequence>
<evidence type="ECO:0000256" key="3">
    <source>
        <dbReference type="ARBA" id="ARBA00022679"/>
    </source>
</evidence>
<dbReference type="PROSITE" id="PS50096">
    <property type="entry name" value="IQ"/>
    <property type="match status" value="1"/>
</dbReference>
<protein>
    <recommendedName>
        <fullName evidence="2">HECT-type E3 ubiquitin transferase</fullName>
        <ecNumber evidence="2">2.3.2.26</ecNumber>
    </recommendedName>
</protein>
<gene>
    <name evidence="8" type="ORF">M438DRAFT_267418</name>
</gene>
<dbReference type="GO" id="GO:0000209">
    <property type="term" value="P:protein polyubiquitination"/>
    <property type="evidence" value="ECO:0007669"/>
    <property type="project" value="InterPro"/>
</dbReference>
<dbReference type="PANTHER" id="PTHR45700">
    <property type="entry name" value="UBIQUITIN-PROTEIN LIGASE E3C"/>
    <property type="match status" value="1"/>
</dbReference>
<keyword evidence="4 5" id="KW-0833">Ubl conjugation pathway</keyword>